<keyword evidence="2" id="KW-1185">Reference proteome</keyword>
<proteinExistence type="predicted"/>
<comment type="caution">
    <text evidence="1">The sequence shown here is derived from an EMBL/GenBank/DDBJ whole genome shotgun (WGS) entry which is preliminary data.</text>
</comment>
<dbReference type="Proteomes" id="UP000635387">
    <property type="component" value="Unassembled WGS sequence"/>
</dbReference>
<accession>A0ABQ3LD04</accession>
<evidence type="ECO:0000313" key="1">
    <source>
        <dbReference type="EMBL" id="GHH07313.1"/>
    </source>
</evidence>
<protein>
    <submittedName>
        <fullName evidence="1">Uncharacterized protein</fullName>
    </submittedName>
</protein>
<dbReference type="EMBL" id="BNAY01000001">
    <property type="protein sequence ID" value="GHH07313.1"/>
    <property type="molecule type" value="Genomic_DNA"/>
</dbReference>
<name>A0ABQ3LD04_9PSEU</name>
<sequence>MRFKRIVDASIETLVEAARAGLPKTFKRGSSVGRVVLLSVKASLRDPESLKEAFTDFGVVRGRGE</sequence>
<evidence type="ECO:0000313" key="2">
    <source>
        <dbReference type="Proteomes" id="UP000635387"/>
    </source>
</evidence>
<gene>
    <name evidence="1" type="ORF">GCM10017790_13970</name>
</gene>
<organism evidence="1 2">
    <name type="scientific">Amycolatopsis oliviviridis</name>
    <dbReference type="NCBI Taxonomy" id="1471590"/>
    <lineage>
        <taxon>Bacteria</taxon>
        <taxon>Bacillati</taxon>
        <taxon>Actinomycetota</taxon>
        <taxon>Actinomycetes</taxon>
        <taxon>Pseudonocardiales</taxon>
        <taxon>Pseudonocardiaceae</taxon>
        <taxon>Amycolatopsis</taxon>
    </lineage>
</organism>
<reference evidence="2" key="1">
    <citation type="journal article" date="2019" name="Int. J. Syst. Evol. Microbiol.">
        <title>The Global Catalogue of Microorganisms (GCM) 10K type strain sequencing project: providing services to taxonomists for standard genome sequencing and annotation.</title>
        <authorList>
            <consortium name="The Broad Institute Genomics Platform"/>
            <consortium name="The Broad Institute Genome Sequencing Center for Infectious Disease"/>
            <person name="Wu L."/>
            <person name="Ma J."/>
        </authorList>
    </citation>
    <scope>NUCLEOTIDE SEQUENCE [LARGE SCALE GENOMIC DNA]</scope>
    <source>
        <strain evidence="2">CGMCC 4.7683</strain>
    </source>
</reference>